<reference evidence="9" key="1">
    <citation type="submission" date="2018-05" db="EMBL/GenBank/DDBJ databases">
        <authorList>
            <person name="Lanie J.A."/>
            <person name="Ng W.-L."/>
            <person name="Kazmierczak K.M."/>
            <person name="Andrzejewski T.M."/>
            <person name="Davidsen T.M."/>
            <person name="Wayne K.J."/>
            <person name="Tettelin H."/>
            <person name="Glass J.I."/>
            <person name="Rusch D."/>
            <person name="Podicherti R."/>
            <person name="Tsui H.-C.T."/>
            <person name="Winkler M.E."/>
        </authorList>
    </citation>
    <scope>NUCLEOTIDE SEQUENCE</scope>
</reference>
<evidence type="ECO:0000256" key="5">
    <source>
        <dbReference type="ARBA" id="ARBA00022692"/>
    </source>
</evidence>
<dbReference type="Gene3D" id="1.10.357.140">
    <property type="entry name" value="UbiA prenyltransferase"/>
    <property type="match status" value="1"/>
</dbReference>
<organism evidence="9">
    <name type="scientific">marine metagenome</name>
    <dbReference type="NCBI Taxonomy" id="408172"/>
    <lineage>
        <taxon>unclassified sequences</taxon>
        <taxon>metagenomes</taxon>
        <taxon>ecological metagenomes</taxon>
    </lineage>
</organism>
<keyword evidence="6 8" id="KW-1133">Transmembrane helix</keyword>
<dbReference type="CDD" id="cd13962">
    <property type="entry name" value="PT_UbiA_UBIAD1"/>
    <property type="match status" value="1"/>
</dbReference>
<dbReference type="InterPro" id="IPR044878">
    <property type="entry name" value="UbiA_sf"/>
</dbReference>
<feature type="transmembrane region" description="Helical" evidence="8">
    <location>
        <begin position="260"/>
        <end position="277"/>
    </location>
</feature>
<evidence type="ECO:0000256" key="4">
    <source>
        <dbReference type="ARBA" id="ARBA00022679"/>
    </source>
</evidence>
<dbReference type="GO" id="GO:0004659">
    <property type="term" value="F:prenyltransferase activity"/>
    <property type="evidence" value="ECO:0007669"/>
    <property type="project" value="InterPro"/>
</dbReference>
<dbReference type="EMBL" id="UINC01113730">
    <property type="protein sequence ID" value="SVC83528.1"/>
    <property type="molecule type" value="Genomic_DNA"/>
</dbReference>
<feature type="non-terminal residue" evidence="9">
    <location>
        <position position="333"/>
    </location>
</feature>
<feature type="non-terminal residue" evidence="9">
    <location>
        <position position="1"/>
    </location>
</feature>
<proteinExistence type="predicted"/>
<dbReference type="PANTHER" id="PTHR13929:SF0">
    <property type="entry name" value="UBIA PRENYLTRANSFERASE DOMAIN-CONTAINING PROTEIN 1"/>
    <property type="match status" value="1"/>
</dbReference>
<feature type="transmembrane region" description="Helical" evidence="8">
    <location>
        <begin position="119"/>
        <end position="136"/>
    </location>
</feature>
<evidence type="ECO:0000256" key="8">
    <source>
        <dbReference type="SAM" id="Phobius"/>
    </source>
</evidence>
<keyword evidence="7 8" id="KW-0472">Membrane</keyword>
<evidence type="ECO:0000256" key="3">
    <source>
        <dbReference type="ARBA" id="ARBA00022428"/>
    </source>
</evidence>
<feature type="transmembrane region" description="Helical" evidence="8">
    <location>
        <begin position="201"/>
        <end position="222"/>
    </location>
</feature>
<dbReference type="UniPathway" id="UPA00079"/>
<protein>
    <recommendedName>
        <fullName evidence="10">Prenyltransferase</fullName>
    </recommendedName>
</protein>
<accession>A0A382QF24</accession>
<evidence type="ECO:0000256" key="7">
    <source>
        <dbReference type="ARBA" id="ARBA00023136"/>
    </source>
</evidence>
<dbReference type="PANTHER" id="PTHR13929">
    <property type="entry name" value="1,4-DIHYDROXY-2-NAPHTHOATE OCTAPRENYLTRANSFERASE"/>
    <property type="match status" value="1"/>
</dbReference>
<sequence>SVFSPGLVVLGHVPRWLKQSVTEGHFETDTVFVRKDGSQFAAHIRLTPIIKDGVQTGYIGLTTPLPDKSVEETMPSISMVTKILSWLYITRSPFLSATIVPVLLGTALAAWLGYGDTKIGLLLLTLLGVSLAHLGVNTANDYFDWKSGADQANVDYVIPFSGGSRMIQLGVISPQGMLRTSLVLFGAGAIIGTYLATTLAIWPGVGILALAGFAIGFLYTAPPIRLVARGIGELGIMVAFGPLIVAGAALVQIGSFEPKALLAGIPTGLLTVAIVWVNQFPDIKGDAASDKRTLVVRLGLKCSSWAYLVLALATYVSLVVLVLMETLPTQALA</sequence>
<evidence type="ECO:0000256" key="6">
    <source>
        <dbReference type="ARBA" id="ARBA00022989"/>
    </source>
</evidence>
<feature type="transmembrane region" description="Helical" evidence="8">
    <location>
        <begin position="298"/>
        <end position="324"/>
    </location>
</feature>
<dbReference type="Pfam" id="PF01040">
    <property type="entry name" value="UbiA"/>
    <property type="match status" value="1"/>
</dbReference>
<gene>
    <name evidence="9" type="ORF">METZ01_LOCUS336382</name>
</gene>
<dbReference type="AlphaFoldDB" id="A0A382QF24"/>
<feature type="transmembrane region" description="Helical" evidence="8">
    <location>
        <begin position="234"/>
        <end position="254"/>
    </location>
</feature>
<comment type="subcellular location">
    <subcellularLocation>
        <location evidence="1">Membrane</location>
        <topology evidence="1">Multi-pass membrane protein</topology>
    </subcellularLocation>
</comment>
<evidence type="ECO:0000256" key="2">
    <source>
        <dbReference type="ARBA" id="ARBA00004863"/>
    </source>
</evidence>
<comment type="pathway">
    <text evidence="2">Quinol/quinone metabolism; menaquinone biosynthesis.</text>
</comment>
<feature type="transmembrane region" description="Helical" evidence="8">
    <location>
        <begin position="94"/>
        <end position="113"/>
    </location>
</feature>
<name>A0A382QF24_9ZZZZ</name>
<evidence type="ECO:0000256" key="1">
    <source>
        <dbReference type="ARBA" id="ARBA00004141"/>
    </source>
</evidence>
<feature type="transmembrane region" description="Helical" evidence="8">
    <location>
        <begin position="176"/>
        <end position="195"/>
    </location>
</feature>
<dbReference type="GO" id="GO:0042371">
    <property type="term" value="P:vitamin K biosynthetic process"/>
    <property type="evidence" value="ECO:0007669"/>
    <property type="project" value="TreeGrafter"/>
</dbReference>
<keyword evidence="4" id="KW-0808">Transferase</keyword>
<dbReference type="GO" id="GO:0009234">
    <property type="term" value="P:menaquinone biosynthetic process"/>
    <property type="evidence" value="ECO:0007669"/>
    <property type="project" value="UniProtKB-UniPathway"/>
</dbReference>
<keyword evidence="5 8" id="KW-0812">Transmembrane</keyword>
<dbReference type="InterPro" id="IPR000537">
    <property type="entry name" value="UbiA_prenyltransferase"/>
</dbReference>
<dbReference type="InterPro" id="IPR026046">
    <property type="entry name" value="UBIAD1"/>
</dbReference>
<evidence type="ECO:0000313" key="9">
    <source>
        <dbReference type="EMBL" id="SVC83528.1"/>
    </source>
</evidence>
<evidence type="ECO:0008006" key="10">
    <source>
        <dbReference type="Google" id="ProtNLM"/>
    </source>
</evidence>
<dbReference type="GO" id="GO:0016020">
    <property type="term" value="C:membrane"/>
    <property type="evidence" value="ECO:0007669"/>
    <property type="project" value="UniProtKB-SubCell"/>
</dbReference>
<keyword evidence="3" id="KW-0474">Menaquinone biosynthesis</keyword>